<dbReference type="Gene3D" id="3.10.20.30">
    <property type="match status" value="1"/>
</dbReference>
<dbReference type="SUPFAM" id="SSF47741">
    <property type="entry name" value="CO dehydrogenase ISP C-domain like"/>
    <property type="match status" value="1"/>
</dbReference>
<dbReference type="InterPro" id="IPR036884">
    <property type="entry name" value="2Fe-2S-bd_dom_sf"/>
</dbReference>
<evidence type="ECO:0000256" key="3">
    <source>
        <dbReference type="ARBA" id="ARBA00023002"/>
    </source>
</evidence>
<evidence type="ECO:0000256" key="2">
    <source>
        <dbReference type="ARBA" id="ARBA00022723"/>
    </source>
</evidence>
<dbReference type="GO" id="GO:0046872">
    <property type="term" value="F:metal ion binding"/>
    <property type="evidence" value="ECO:0007669"/>
    <property type="project" value="UniProtKB-KW"/>
</dbReference>
<keyword evidence="2" id="KW-0479">Metal-binding</keyword>
<dbReference type="InterPro" id="IPR012675">
    <property type="entry name" value="Beta-grasp_dom_sf"/>
</dbReference>
<dbReference type="GO" id="GO:0050138">
    <property type="term" value="F:nicotinate dehydrogenase activity"/>
    <property type="evidence" value="ECO:0007669"/>
    <property type="project" value="UniProtKB-EC"/>
</dbReference>
<dbReference type="AlphaFoldDB" id="A0A1S8NCY1"/>
<dbReference type="InterPro" id="IPR002888">
    <property type="entry name" value="2Fe-2S-bd"/>
</dbReference>
<keyword evidence="5" id="KW-0411">Iron-sulfur</keyword>
<dbReference type="CDD" id="cd00207">
    <property type="entry name" value="fer2"/>
    <property type="match status" value="1"/>
</dbReference>
<dbReference type="InterPro" id="IPR006058">
    <property type="entry name" value="2Fe2S_fd_BS"/>
</dbReference>
<dbReference type="EMBL" id="LZYZ01000002">
    <property type="protein sequence ID" value="OOM14290.1"/>
    <property type="molecule type" value="Genomic_DNA"/>
</dbReference>
<comment type="caution">
    <text evidence="7">The sequence shown here is derived from an EMBL/GenBank/DDBJ whole genome shotgun (WGS) entry which is preliminary data.</text>
</comment>
<dbReference type="InterPro" id="IPR036010">
    <property type="entry name" value="2Fe-2S_ferredoxin-like_sf"/>
</dbReference>
<evidence type="ECO:0000256" key="1">
    <source>
        <dbReference type="ARBA" id="ARBA00022714"/>
    </source>
</evidence>
<dbReference type="InterPro" id="IPR051452">
    <property type="entry name" value="Diverse_Oxidoreductases"/>
</dbReference>
<keyword evidence="3 7" id="KW-0560">Oxidoreductase</keyword>
<dbReference type="GO" id="GO:0051537">
    <property type="term" value="F:2 iron, 2 sulfur cluster binding"/>
    <property type="evidence" value="ECO:0007669"/>
    <property type="project" value="UniProtKB-KW"/>
</dbReference>
<keyword evidence="1" id="KW-0001">2Fe-2S</keyword>
<sequence length="158" mass="17146">MNKIITLKINNKTIKTRANHTKRLLDFLREDMDITGPKEGCGEGECGACAVIINKELVNSCLVTIGSVSEKEITTIEGLKGTKQFDVLQKCFAEAGAVQCGFCTPGMIIAAHVLLSKNPKPTEDEIREGISGNLCRCTGYNMIVNAILMAARRGDGLW</sequence>
<dbReference type="PROSITE" id="PS00197">
    <property type="entry name" value="2FE2S_FER_1"/>
    <property type="match status" value="1"/>
</dbReference>
<feature type="domain" description="2Fe-2S ferredoxin-type" evidence="6">
    <location>
        <begin position="3"/>
        <end position="79"/>
    </location>
</feature>
<dbReference type="InterPro" id="IPR001041">
    <property type="entry name" value="2Fe-2S_ferredoxin-type"/>
</dbReference>
<evidence type="ECO:0000256" key="4">
    <source>
        <dbReference type="ARBA" id="ARBA00023004"/>
    </source>
</evidence>
<accession>A0A1S8NCY1</accession>
<gene>
    <name evidence="7" type="primary">ndhS</name>
    <name evidence="7" type="ORF">CLOSAC_11630</name>
</gene>
<keyword evidence="4" id="KW-0408">Iron</keyword>
<dbReference type="EC" id="1.17.1.5" evidence="7"/>
<reference evidence="7 8" key="1">
    <citation type="submission" date="2016-05" db="EMBL/GenBank/DDBJ databases">
        <title>Microbial solvent formation.</title>
        <authorList>
            <person name="Poehlein A."/>
            <person name="Montoya Solano J.D."/>
            <person name="Flitsch S."/>
            <person name="Krabben P."/>
            <person name="Duerre P."/>
            <person name="Daniel R."/>
        </authorList>
    </citation>
    <scope>NUCLEOTIDE SEQUENCE [LARGE SCALE GENOMIC DNA]</scope>
    <source>
        <strain evidence="7 8">L1-8</strain>
    </source>
</reference>
<evidence type="ECO:0000313" key="7">
    <source>
        <dbReference type="EMBL" id="OOM14290.1"/>
    </source>
</evidence>
<evidence type="ECO:0000256" key="5">
    <source>
        <dbReference type="ARBA" id="ARBA00023014"/>
    </source>
</evidence>
<evidence type="ECO:0000313" key="8">
    <source>
        <dbReference type="Proteomes" id="UP000191154"/>
    </source>
</evidence>
<dbReference type="SUPFAM" id="SSF54292">
    <property type="entry name" value="2Fe-2S ferredoxin-like"/>
    <property type="match status" value="1"/>
</dbReference>
<dbReference type="Pfam" id="PF01799">
    <property type="entry name" value="Fer2_2"/>
    <property type="match status" value="1"/>
</dbReference>
<proteinExistence type="predicted"/>
<dbReference type="Proteomes" id="UP000191154">
    <property type="component" value="Unassembled WGS sequence"/>
</dbReference>
<evidence type="ECO:0000259" key="6">
    <source>
        <dbReference type="PROSITE" id="PS51085"/>
    </source>
</evidence>
<dbReference type="PANTHER" id="PTHR44379:SF5">
    <property type="entry name" value="OXIDOREDUCTASE WITH IRON-SULFUR SUBUNIT"/>
    <property type="match status" value="1"/>
</dbReference>
<dbReference type="Gene3D" id="1.10.150.120">
    <property type="entry name" value="[2Fe-2S]-binding domain"/>
    <property type="match status" value="1"/>
</dbReference>
<protein>
    <submittedName>
        <fullName evidence="7">Nicotinate dehydrogenase small FeS subunit</fullName>
        <ecNumber evidence="7">1.17.1.5</ecNumber>
    </submittedName>
</protein>
<dbReference type="PANTHER" id="PTHR44379">
    <property type="entry name" value="OXIDOREDUCTASE WITH IRON-SULFUR SUBUNIT"/>
    <property type="match status" value="1"/>
</dbReference>
<dbReference type="PROSITE" id="PS51085">
    <property type="entry name" value="2FE2S_FER_2"/>
    <property type="match status" value="1"/>
</dbReference>
<dbReference type="Pfam" id="PF00111">
    <property type="entry name" value="Fer2"/>
    <property type="match status" value="1"/>
</dbReference>
<organism evidence="7 8">
    <name type="scientific">Clostridium saccharobutylicum</name>
    <dbReference type="NCBI Taxonomy" id="169679"/>
    <lineage>
        <taxon>Bacteria</taxon>
        <taxon>Bacillati</taxon>
        <taxon>Bacillota</taxon>
        <taxon>Clostridia</taxon>
        <taxon>Eubacteriales</taxon>
        <taxon>Clostridiaceae</taxon>
        <taxon>Clostridium</taxon>
    </lineage>
</organism>
<dbReference type="RefSeq" id="WP_077864560.1">
    <property type="nucleotide sequence ID" value="NZ_LZYZ01000002.1"/>
</dbReference>
<name>A0A1S8NCY1_CLOSA</name>
<dbReference type="FunFam" id="1.10.150.120:FF:000003">
    <property type="entry name" value="Carbon monoxide dehydrogenase, small subunit"/>
    <property type="match status" value="1"/>
</dbReference>